<dbReference type="GO" id="GO:0008234">
    <property type="term" value="F:cysteine-type peptidase activity"/>
    <property type="evidence" value="ECO:0007669"/>
    <property type="project" value="UniProtKB-KW"/>
</dbReference>
<dbReference type="SUPFAM" id="SSF54001">
    <property type="entry name" value="Cysteine proteinases"/>
    <property type="match status" value="1"/>
</dbReference>
<proteinExistence type="inferred from homology"/>
<evidence type="ECO:0000256" key="2">
    <source>
        <dbReference type="ARBA" id="ARBA00022670"/>
    </source>
</evidence>
<protein>
    <submittedName>
        <fullName evidence="6">NlpC/P60 family protein</fullName>
    </submittedName>
</protein>
<comment type="similarity">
    <text evidence="1">Belongs to the peptidase C40 family.</text>
</comment>
<evidence type="ECO:0000259" key="5">
    <source>
        <dbReference type="PROSITE" id="PS51935"/>
    </source>
</evidence>
<evidence type="ECO:0000256" key="1">
    <source>
        <dbReference type="ARBA" id="ARBA00007074"/>
    </source>
</evidence>
<dbReference type="PANTHER" id="PTHR47053:SF1">
    <property type="entry name" value="MUREIN DD-ENDOPEPTIDASE MEPH-RELATED"/>
    <property type="match status" value="1"/>
</dbReference>
<dbReference type="InterPro" id="IPR000064">
    <property type="entry name" value="NLP_P60_dom"/>
</dbReference>
<keyword evidence="3" id="KW-0378">Hydrolase</keyword>
<dbReference type="PANTHER" id="PTHR47053">
    <property type="entry name" value="MUREIN DD-ENDOPEPTIDASE MEPH-RELATED"/>
    <property type="match status" value="1"/>
</dbReference>
<accession>A0A3M8R8K1</accession>
<dbReference type="PROSITE" id="PS51935">
    <property type="entry name" value="NLPC_P60"/>
    <property type="match status" value="1"/>
</dbReference>
<keyword evidence="2" id="KW-0645">Protease</keyword>
<sequence>MLGLCCGAGTGHAASTGAVHAVDYGSSSPAALALMHLSPLAYAGVGAMPVASRMWRFQTETFSSRAQGGVASPQFIDQSLLLVKTGLSPILPGAPAAPMAVAPEAAPLAAASEAPPTSRLALALQMLASQAYHWAAHPLSALEAGGDAAVGANGAADLAADMAQEGQADDSGSHWFSARSLAVDAMKFIGAPYRWGGMSPAVGFDCSGFVKYVLAKFDIHVPRTSYAQAASLHRVSRIDLKPGDLVFFNTMRRPFSHVGIYIGHQRFVSAQTPRSGVQVASLDDPYWAARYDGARRLPHAAAALGDGSSNS</sequence>
<feature type="domain" description="NlpC/P60" evidence="5">
    <location>
        <begin position="175"/>
        <end position="298"/>
    </location>
</feature>
<organism evidence="6">
    <name type="scientific">Acidithiobacillus sulfuriphilus</name>
    <dbReference type="NCBI Taxonomy" id="1867749"/>
    <lineage>
        <taxon>Bacteria</taxon>
        <taxon>Pseudomonadati</taxon>
        <taxon>Pseudomonadota</taxon>
        <taxon>Acidithiobacillia</taxon>
        <taxon>Acidithiobacillales</taxon>
        <taxon>Acidithiobacillaceae</taxon>
        <taxon>Acidithiobacillus</taxon>
    </lineage>
</organism>
<dbReference type="Pfam" id="PF00877">
    <property type="entry name" value="NLPC_P60"/>
    <property type="match status" value="1"/>
</dbReference>
<gene>
    <name evidence="6" type="ORF">EC580_06530</name>
</gene>
<dbReference type="OrthoDB" id="9807055at2"/>
<dbReference type="Gene3D" id="3.90.1720.10">
    <property type="entry name" value="endopeptidase domain like (from Nostoc punctiforme)"/>
    <property type="match status" value="1"/>
</dbReference>
<evidence type="ECO:0000256" key="3">
    <source>
        <dbReference type="ARBA" id="ARBA00022801"/>
    </source>
</evidence>
<dbReference type="InterPro" id="IPR051202">
    <property type="entry name" value="Peptidase_C40"/>
</dbReference>
<dbReference type="AlphaFoldDB" id="A0A3M8R8K1"/>
<name>A0A3M8R8K1_9PROT</name>
<evidence type="ECO:0000313" key="6">
    <source>
        <dbReference type="EMBL" id="RNF63524.1"/>
    </source>
</evidence>
<keyword evidence="4" id="KW-0788">Thiol protease</keyword>
<reference evidence="6" key="1">
    <citation type="submission" date="2018-10" db="EMBL/GenBank/DDBJ databases">
        <title>Acidithiobacillus sulfuriphilus sp. nov.: an extremely acidophilic sulfur-oxidizing chemolithotroph isolated from a neutral pH environment.</title>
        <authorList>
            <person name="Falagan C."/>
            <person name="Moya-Beltran A."/>
            <person name="Quatrini R."/>
            <person name="Johnson D.B."/>
        </authorList>
    </citation>
    <scope>NUCLEOTIDE SEQUENCE [LARGE SCALE GENOMIC DNA]</scope>
    <source>
        <strain evidence="6">CJ-2</strain>
    </source>
</reference>
<dbReference type="InterPro" id="IPR038765">
    <property type="entry name" value="Papain-like_cys_pep_sf"/>
</dbReference>
<dbReference type="EMBL" id="RIZI01000156">
    <property type="protein sequence ID" value="RNF63524.1"/>
    <property type="molecule type" value="Genomic_DNA"/>
</dbReference>
<comment type="caution">
    <text evidence="6">The sequence shown here is derived from an EMBL/GenBank/DDBJ whole genome shotgun (WGS) entry which is preliminary data.</text>
</comment>
<evidence type="ECO:0000256" key="4">
    <source>
        <dbReference type="ARBA" id="ARBA00022807"/>
    </source>
</evidence>
<dbReference type="GO" id="GO:0006508">
    <property type="term" value="P:proteolysis"/>
    <property type="evidence" value="ECO:0007669"/>
    <property type="project" value="UniProtKB-KW"/>
</dbReference>